<evidence type="ECO:0000256" key="1">
    <source>
        <dbReference type="ARBA" id="ARBA00007274"/>
    </source>
</evidence>
<dbReference type="InterPro" id="IPR050179">
    <property type="entry name" value="Trans_hexapeptide_repeat"/>
</dbReference>
<gene>
    <name evidence="2" type="ORF">K0504_11335</name>
</gene>
<evidence type="ECO:0000313" key="2">
    <source>
        <dbReference type="EMBL" id="MBW8191631.1"/>
    </source>
</evidence>
<dbReference type="EMBL" id="JAHZSS010000013">
    <property type="protein sequence ID" value="MBW8191631.1"/>
    <property type="molecule type" value="Genomic_DNA"/>
</dbReference>
<protein>
    <submittedName>
        <fullName evidence="2">Acyltransferase</fullName>
    </submittedName>
</protein>
<dbReference type="PANTHER" id="PTHR43300">
    <property type="entry name" value="ACETYLTRANSFERASE"/>
    <property type="match status" value="1"/>
</dbReference>
<reference evidence="2" key="1">
    <citation type="submission" date="2021-07" db="EMBL/GenBank/DDBJ databases">
        <title>Neiella marina sp. nov., isolated from the intestinal content of sea cucumber Apostichopus japonicus.</title>
        <authorList>
            <person name="Bai X."/>
        </authorList>
    </citation>
    <scope>NUCLEOTIDE SEQUENCE</scope>
    <source>
        <strain evidence="2">126</strain>
    </source>
</reference>
<dbReference type="GO" id="GO:0016746">
    <property type="term" value="F:acyltransferase activity"/>
    <property type="evidence" value="ECO:0007669"/>
    <property type="project" value="UniProtKB-KW"/>
</dbReference>
<dbReference type="RefSeq" id="WP_220104311.1">
    <property type="nucleotide sequence ID" value="NZ_JAHZSS010000013.1"/>
</dbReference>
<dbReference type="InterPro" id="IPR001451">
    <property type="entry name" value="Hexapep"/>
</dbReference>
<dbReference type="Gene3D" id="2.160.10.10">
    <property type="entry name" value="Hexapeptide repeat proteins"/>
    <property type="match status" value="1"/>
</dbReference>
<dbReference type="Pfam" id="PF00132">
    <property type="entry name" value="Hexapep"/>
    <property type="match status" value="1"/>
</dbReference>
<accession>A0ABS7EH07</accession>
<keyword evidence="2" id="KW-0012">Acyltransferase</keyword>
<keyword evidence="3" id="KW-1185">Reference proteome</keyword>
<dbReference type="Proteomes" id="UP001166251">
    <property type="component" value="Unassembled WGS sequence"/>
</dbReference>
<dbReference type="SUPFAM" id="SSF51161">
    <property type="entry name" value="Trimeric LpxA-like enzymes"/>
    <property type="match status" value="1"/>
</dbReference>
<evidence type="ECO:0000313" key="3">
    <source>
        <dbReference type="Proteomes" id="UP001166251"/>
    </source>
</evidence>
<proteinExistence type="inferred from homology"/>
<comment type="similarity">
    <text evidence="1">Belongs to the transferase hexapeptide repeat family.</text>
</comment>
<organism evidence="2 3">
    <name type="scientific">Neiella holothuriorum</name>
    <dbReference type="NCBI Taxonomy" id="2870530"/>
    <lineage>
        <taxon>Bacteria</taxon>
        <taxon>Pseudomonadati</taxon>
        <taxon>Pseudomonadota</taxon>
        <taxon>Gammaproteobacteria</taxon>
        <taxon>Alteromonadales</taxon>
        <taxon>Echinimonadaceae</taxon>
        <taxon>Neiella</taxon>
    </lineage>
</organism>
<dbReference type="CDD" id="cd04647">
    <property type="entry name" value="LbH_MAT_like"/>
    <property type="match status" value="1"/>
</dbReference>
<name>A0ABS7EH07_9GAMM</name>
<sequence length="170" mass="18692">MFNLLRALKFLFLPAHRKPIELARAAGVRIGKGCRFVGCNDFGSEPYLIELGDHVSLTNVTFINHDGGVWVFRKAEPDIDVVRPIKVGCNVFIGHGVVMMPGVTVGDNVVIGAYSVVTKNIPSNTVVAGVPARFIKSIDDYRSGMEPHVTQTKKMAPLDKRNYFLSKFSS</sequence>
<dbReference type="InterPro" id="IPR011004">
    <property type="entry name" value="Trimer_LpxA-like_sf"/>
</dbReference>
<comment type="caution">
    <text evidence="2">The sequence shown here is derived from an EMBL/GenBank/DDBJ whole genome shotgun (WGS) entry which is preliminary data.</text>
</comment>
<keyword evidence="2" id="KW-0808">Transferase</keyword>